<proteinExistence type="predicted"/>
<dbReference type="PANTHER" id="PTHR15750">
    <property type="entry name" value="VASOHIBIN-1-LIKE ISOFORM X2"/>
    <property type="match status" value="1"/>
</dbReference>
<dbReference type="Pfam" id="PF14822">
    <property type="entry name" value="Vasohibin"/>
    <property type="match status" value="1"/>
</dbReference>
<accession>A0A2K1KW72</accession>
<evidence type="ECO:0000313" key="4">
    <source>
        <dbReference type="Proteomes" id="UP000006727"/>
    </source>
</evidence>
<reference evidence="2 4" key="1">
    <citation type="journal article" date="2008" name="Science">
        <title>The Physcomitrella genome reveals evolutionary insights into the conquest of land by plants.</title>
        <authorList>
            <person name="Rensing S."/>
            <person name="Lang D."/>
            <person name="Zimmer A."/>
            <person name="Terry A."/>
            <person name="Salamov A."/>
            <person name="Shapiro H."/>
            <person name="Nishiyama T."/>
            <person name="Perroud P.-F."/>
            <person name="Lindquist E."/>
            <person name="Kamisugi Y."/>
            <person name="Tanahashi T."/>
            <person name="Sakakibara K."/>
            <person name="Fujita T."/>
            <person name="Oishi K."/>
            <person name="Shin-I T."/>
            <person name="Kuroki Y."/>
            <person name="Toyoda A."/>
            <person name="Suzuki Y."/>
            <person name="Hashimoto A."/>
            <person name="Yamaguchi K."/>
            <person name="Sugano A."/>
            <person name="Kohara Y."/>
            <person name="Fujiyama A."/>
            <person name="Anterola A."/>
            <person name="Aoki S."/>
            <person name="Ashton N."/>
            <person name="Barbazuk W.B."/>
            <person name="Barker E."/>
            <person name="Bennetzen J."/>
            <person name="Bezanilla M."/>
            <person name="Blankenship R."/>
            <person name="Cho S.H."/>
            <person name="Dutcher S."/>
            <person name="Estelle M."/>
            <person name="Fawcett J.A."/>
            <person name="Gundlach H."/>
            <person name="Hanada K."/>
            <person name="Heyl A."/>
            <person name="Hicks K.A."/>
            <person name="Hugh J."/>
            <person name="Lohr M."/>
            <person name="Mayer K."/>
            <person name="Melkozernov A."/>
            <person name="Murata T."/>
            <person name="Nelson D."/>
            <person name="Pils B."/>
            <person name="Prigge M."/>
            <person name="Reiss B."/>
            <person name="Renner T."/>
            <person name="Rombauts S."/>
            <person name="Rushton P."/>
            <person name="Sanderfoot A."/>
            <person name="Schween G."/>
            <person name="Shiu S.-H."/>
            <person name="Stueber K."/>
            <person name="Theodoulou F.L."/>
            <person name="Tu H."/>
            <person name="Van de Peer Y."/>
            <person name="Verrier P.J."/>
            <person name="Waters E."/>
            <person name="Wood A."/>
            <person name="Yang L."/>
            <person name="Cove D."/>
            <person name="Cuming A."/>
            <person name="Hasebe M."/>
            <person name="Lucas S."/>
            <person name="Mishler D.B."/>
            <person name="Reski R."/>
            <person name="Grigoriev I."/>
            <person name="Quatrano R.S."/>
            <person name="Boore J.L."/>
        </authorList>
    </citation>
    <scope>NUCLEOTIDE SEQUENCE [LARGE SCALE GENOMIC DNA]</scope>
    <source>
        <strain evidence="3 4">cv. Gransden 2004</strain>
    </source>
</reference>
<reference evidence="3" key="3">
    <citation type="submission" date="2020-12" db="UniProtKB">
        <authorList>
            <consortium name="EnsemblPlants"/>
        </authorList>
    </citation>
    <scope>IDENTIFICATION</scope>
</reference>
<organism evidence="2">
    <name type="scientific">Physcomitrium patens</name>
    <name type="common">Spreading-leaved earth moss</name>
    <name type="synonym">Physcomitrella patens</name>
    <dbReference type="NCBI Taxonomy" id="3218"/>
    <lineage>
        <taxon>Eukaryota</taxon>
        <taxon>Viridiplantae</taxon>
        <taxon>Streptophyta</taxon>
        <taxon>Embryophyta</taxon>
        <taxon>Bryophyta</taxon>
        <taxon>Bryophytina</taxon>
        <taxon>Bryopsida</taxon>
        <taxon>Funariidae</taxon>
        <taxon>Funariales</taxon>
        <taxon>Funariaceae</taxon>
        <taxon>Physcomitrium</taxon>
    </lineage>
</organism>
<keyword evidence="4" id="KW-1185">Reference proteome</keyword>
<evidence type="ECO:0000313" key="2">
    <source>
        <dbReference type="EMBL" id="PNR58018.1"/>
    </source>
</evidence>
<gene>
    <name evidence="2" type="ORF">PHYPA_005013</name>
</gene>
<feature type="active site" evidence="1">
    <location>
        <position position="332"/>
    </location>
</feature>
<feature type="active site" evidence="1">
    <location>
        <position position="349"/>
    </location>
</feature>
<evidence type="ECO:0000313" key="3">
    <source>
        <dbReference type="EnsemblPlants" id="Pp3c3_26720V3.1"/>
    </source>
</evidence>
<dbReference type="InParanoid" id="A0A2K1KW72"/>
<reference evidence="2 4" key="2">
    <citation type="journal article" date="2018" name="Plant J.">
        <title>The Physcomitrella patens chromosome-scale assembly reveals moss genome structure and evolution.</title>
        <authorList>
            <person name="Lang D."/>
            <person name="Ullrich K.K."/>
            <person name="Murat F."/>
            <person name="Fuchs J."/>
            <person name="Jenkins J."/>
            <person name="Haas F.B."/>
            <person name="Piednoel M."/>
            <person name="Gundlach H."/>
            <person name="Van Bel M."/>
            <person name="Meyberg R."/>
            <person name="Vives C."/>
            <person name="Morata J."/>
            <person name="Symeonidi A."/>
            <person name="Hiss M."/>
            <person name="Muchero W."/>
            <person name="Kamisugi Y."/>
            <person name="Saleh O."/>
            <person name="Blanc G."/>
            <person name="Decker E.L."/>
            <person name="van Gessel N."/>
            <person name="Grimwood J."/>
            <person name="Hayes R.D."/>
            <person name="Graham S.W."/>
            <person name="Gunter L.E."/>
            <person name="McDaniel S.F."/>
            <person name="Hoernstein S.N.W."/>
            <person name="Larsson A."/>
            <person name="Li F.W."/>
            <person name="Perroud P.F."/>
            <person name="Phillips J."/>
            <person name="Ranjan P."/>
            <person name="Rokshar D.S."/>
            <person name="Rothfels C.J."/>
            <person name="Schneider L."/>
            <person name="Shu S."/>
            <person name="Stevenson D.W."/>
            <person name="Thummler F."/>
            <person name="Tillich M."/>
            <person name="Villarreal Aguilar J.C."/>
            <person name="Widiez T."/>
            <person name="Wong G.K."/>
            <person name="Wymore A."/>
            <person name="Zhang Y."/>
            <person name="Zimmer A.D."/>
            <person name="Quatrano R.S."/>
            <person name="Mayer K.F.X."/>
            <person name="Goodstein D."/>
            <person name="Casacuberta J.M."/>
            <person name="Vandepoele K."/>
            <person name="Reski R."/>
            <person name="Cuming A.C."/>
            <person name="Tuskan G.A."/>
            <person name="Maumus F."/>
            <person name="Salse J."/>
            <person name="Schmutz J."/>
            <person name="Rensing S.A."/>
        </authorList>
    </citation>
    <scope>NUCLEOTIDE SEQUENCE [LARGE SCALE GENOMIC DNA]</scope>
    <source>
        <strain evidence="3 4">cv. Gransden 2004</strain>
    </source>
</reference>
<feature type="active site" evidence="1">
    <location>
        <position position="287"/>
    </location>
</feature>
<protein>
    <submittedName>
        <fullName evidence="2 3">Uncharacterized protein</fullName>
    </submittedName>
</protein>
<sequence>MPKASLQNRSPAFHFLGWFGRVKQTAVEAIRGFVSCKSHKSDDSFAEYTARTLGDPERLGPQDNCEKSLPCSIMRHSFQTDDNFARVFAKTLRDLSPVCLRGGGEQNQSTDYESPNICSSSKSDDNFAEYLAYTVRDRSRIEFQDNQDVWSNRNGGRSPLGFVGRLDANTSTRLAAICKSQKSEIFEGLHHIRELDSVIASSYANTDQCRCIGENTISSVSSVQPRLPANFFDLTTRIRLRAVKQYLDGFEYRMNPMSKFQVKKLRPLSGLMATAKLIIHQPEPIKCVEAVFIALYLTAGLKSVTRIPIGFKTQFANQVHYRNYVTFMVFQHIVLLVQYKGKYGAFGISRSPDLMNKNICYDRLVDYAPHHSITITNDLPVVAENIMPLPSPTEL</sequence>
<dbReference type="EMBL" id="ABEU02000003">
    <property type="protein sequence ID" value="PNR58018.1"/>
    <property type="molecule type" value="Genomic_DNA"/>
</dbReference>
<dbReference type="InterPro" id="IPR028131">
    <property type="entry name" value="VASH1"/>
</dbReference>
<dbReference type="EnsemblPlants" id="Pp3c3_26720V3.1">
    <property type="protein sequence ID" value="Pp3c3_26720V3.1"/>
    <property type="gene ID" value="Pp3c3_26720"/>
</dbReference>
<evidence type="ECO:0000256" key="1">
    <source>
        <dbReference type="PIRSR" id="PIRSR628131-1"/>
    </source>
</evidence>
<dbReference type="AlphaFoldDB" id="A0A2K1KW72"/>
<dbReference type="Proteomes" id="UP000006727">
    <property type="component" value="Chromosome 3"/>
</dbReference>
<name>A0A2K1KW72_PHYPA</name>
<dbReference type="GO" id="GO:0005737">
    <property type="term" value="C:cytoplasm"/>
    <property type="evidence" value="ECO:0007669"/>
    <property type="project" value="InterPro"/>
</dbReference>
<dbReference type="STRING" id="3218.A0A2K1KW72"/>
<dbReference type="PANTHER" id="PTHR15750:SF2">
    <property type="entry name" value="VASOHIBIN"/>
    <property type="match status" value="1"/>
</dbReference>
<dbReference type="Gramene" id="Pp3c3_26720V3.1">
    <property type="protein sequence ID" value="Pp3c3_26720V3.1"/>
    <property type="gene ID" value="Pp3c3_26720"/>
</dbReference>